<feature type="compositionally biased region" description="Low complexity" evidence="5">
    <location>
        <begin position="265"/>
        <end position="281"/>
    </location>
</feature>
<accession>Q4SWY2</accession>
<dbReference type="EMBL" id="CAAE01013355">
    <property type="protein sequence ID" value="CAF94850.1"/>
    <property type="molecule type" value="Genomic_DNA"/>
</dbReference>
<evidence type="ECO:0000256" key="5">
    <source>
        <dbReference type="SAM" id="MobiDB-lite"/>
    </source>
</evidence>
<evidence type="ECO:0000256" key="2">
    <source>
        <dbReference type="ARBA" id="ARBA00007774"/>
    </source>
</evidence>
<dbReference type="GO" id="GO:0032040">
    <property type="term" value="C:small-subunit processome"/>
    <property type="evidence" value="ECO:0007669"/>
    <property type="project" value="InterPro"/>
</dbReference>
<feature type="non-terminal residue" evidence="6">
    <location>
        <position position="1"/>
    </location>
</feature>
<organism evidence="6">
    <name type="scientific">Tetraodon nigroviridis</name>
    <name type="common">Spotted green pufferfish</name>
    <name type="synonym">Chelonodon nigroviridis</name>
    <dbReference type="NCBI Taxonomy" id="99883"/>
    <lineage>
        <taxon>Eukaryota</taxon>
        <taxon>Metazoa</taxon>
        <taxon>Chordata</taxon>
        <taxon>Craniata</taxon>
        <taxon>Vertebrata</taxon>
        <taxon>Euteleostomi</taxon>
        <taxon>Actinopterygii</taxon>
        <taxon>Neopterygii</taxon>
        <taxon>Teleostei</taxon>
        <taxon>Neoteleostei</taxon>
        <taxon>Acanthomorphata</taxon>
        <taxon>Eupercaria</taxon>
        <taxon>Tetraodontiformes</taxon>
        <taxon>Tetradontoidea</taxon>
        <taxon>Tetraodontidae</taxon>
        <taxon>Tetraodon</taxon>
    </lineage>
</organism>
<dbReference type="InterPro" id="IPR006709">
    <property type="entry name" value="SSU_processome_Utp14"/>
</dbReference>
<dbReference type="Pfam" id="PF04615">
    <property type="entry name" value="Utp14"/>
    <property type="match status" value="2"/>
</dbReference>
<feature type="region of interest" description="Disordered" evidence="5">
    <location>
        <begin position="256"/>
        <end position="327"/>
    </location>
</feature>
<comment type="caution">
    <text evidence="6">The sequence shown here is derived from an EMBL/GenBank/DDBJ whole genome shotgun (WGS) entry which is preliminary data.</text>
</comment>
<reference evidence="6" key="2">
    <citation type="submission" date="2004-02" db="EMBL/GenBank/DDBJ databases">
        <authorList>
            <consortium name="Genoscope"/>
            <consortium name="Whitehead Institute Centre for Genome Research"/>
        </authorList>
    </citation>
    <scope>NUCLEOTIDE SEQUENCE</scope>
</reference>
<dbReference type="PANTHER" id="PTHR14150:SF12">
    <property type="entry name" value="U3 SMALL NUCLEOLAR RNA-ASSOCIATED PROTEIN 14 HOMOLOG A"/>
    <property type="match status" value="1"/>
</dbReference>
<evidence type="ECO:0000256" key="1">
    <source>
        <dbReference type="ARBA" id="ARBA00004604"/>
    </source>
</evidence>
<evidence type="ECO:0000256" key="3">
    <source>
        <dbReference type="ARBA" id="ARBA00022553"/>
    </source>
</evidence>
<sequence length="327" mass="36220">ITSEEEEEEKEDGLDERKHQKLLEAISSLGGGRRLRRKRVGERSEAAAQMSEFSVTPAGEAGDQIDLSELIGTVEQTPGVAAHTAKQLKNLQRMKKTVESPLSKQQSQKVQRAAAFQKAATEVSRWSAFITQNRRAEQLVFPLNQEPSGPKPVERQPIDDPALTPADEASVRAMSLEEARARRAELQKNRALQSYYEARARREKRIKSKKFHKVQNKGKKKEFLRRFEDLAKADPGLRWRSSRRWRWLGCRSACPSSTRTAAGGRAPRPSWPSTTRTPARPCRSSWRSTRTDAEGGAERRGGGGGAAAAGGGGGDAAPVCERRGARR</sequence>
<reference evidence="6" key="1">
    <citation type="journal article" date="2004" name="Nature">
        <title>Genome duplication in the teleost fish Tetraodon nigroviridis reveals the early vertebrate proto-karyotype.</title>
        <authorList>
            <person name="Jaillon O."/>
            <person name="Aury J.-M."/>
            <person name="Brunet F."/>
            <person name="Petit J.-L."/>
            <person name="Stange-Thomann N."/>
            <person name="Mauceli E."/>
            <person name="Bouneau L."/>
            <person name="Fischer C."/>
            <person name="Ozouf-Costaz C."/>
            <person name="Bernot A."/>
            <person name="Nicaud S."/>
            <person name="Jaffe D."/>
            <person name="Fisher S."/>
            <person name="Lutfalla G."/>
            <person name="Dossat C."/>
            <person name="Segurens B."/>
            <person name="Dasilva C."/>
            <person name="Salanoubat M."/>
            <person name="Levy M."/>
            <person name="Boudet N."/>
            <person name="Castellano S."/>
            <person name="Anthouard V."/>
            <person name="Jubin C."/>
            <person name="Castelli V."/>
            <person name="Katinka M."/>
            <person name="Vacherie B."/>
            <person name="Biemont C."/>
            <person name="Skalli Z."/>
            <person name="Cattolico L."/>
            <person name="Poulain J."/>
            <person name="De Berardinis V."/>
            <person name="Cruaud C."/>
            <person name="Duprat S."/>
            <person name="Brottier P."/>
            <person name="Coutanceau J.-P."/>
            <person name="Gouzy J."/>
            <person name="Parra G."/>
            <person name="Lardier G."/>
            <person name="Chapple C."/>
            <person name="McKernan K.J."/>
            <person name="McEwan P."/>
            <person name="Bosak S."/>
            <person name="Kellis M."/>
            <person name="Volff J.-N."/>
            <person name="Guigo R."/>
            <person name="Zody M.C."/>
            <person name="Mesirov J."/>
            <person name="Lindblad-Toh K."/>
            <person name="Birren B."/>
            <person name="Nusbaum C."/>
            <person name="Kahn D."/>
            <person name="Robinson-Rechavi M."/>
            <person name="Laudet V."/>
            <person name="Schachter V."/>
            <person name="Quetier F."/>
            <person name="Saurin W."/>
            <person name="Scarpelli C."/>
            <person name="Wincker P."/>
            <person name="Lander E.S."/>
            <person name="Weissenbach J."/>
            <person name="Roest Crollius H."/>
        </authorList>
    </citation>
    <scope>NUCLEOTIDE SEQUENCE [LARGE SCALE GENOMIC DNA]</scope>
</reference>
<feature type="compositionally biased region" description="Gly residues" evidence="5">
    <location>
        <begin position="302"/>
        <end position="315"/>
    </location>
</feature>
<dbReference type="AlphaFoldDB" id="Q4SWY2"/>
<dbReference type="GO" id="GO:0006364">
    <property type="term" value="P:rRNA processing"/>
    <property type="evidence" value="ECO:0007669"/>
    <property type="project" value="InterPro"/>
</dbReference>
<feature type="compositionally biased region" description="Basic and acidic residues" evidence="5">
    <location>
        <begin position="289"/>
        <end position="301"/>
    </location>
</feature>
<comment type="similarity">
    <text evidence="2">Belongs to the UTP14 family.</text>
</comment>
<evidence type="ECO:0000256" key="4">
    <source>
        <dbReference type="ARBA" id="ARBA00023242"/>
    </source>
</evidence>
<feature type="region of interest" description="Disordered" evidence="5">
    <location>
        <begin position="143"/>
        <end position="165"/>
    </location>
</feature>
<evidence type="ECO:0000313" key="6">
    <source>
        <dbReference type="EMBL" id="CAF94850.1"/>
    </source>
</evidence>
<proteinExistence type="inferred from homology"/>
<keyword evidence="3" id="KW-0597">Phosphoprotein</keyword>
<comment type="subcellular location">
    <subcellularLocation>
        <location evidence="1">Nucleus</location>
        <location evidence="1">Nucleolus</location>
    </subcellularLocation>
</comment>
<name>Q4SWY2_TETNG</name>
<dbReference type="PANTHER" id="PTHR14150">
    <property type="entry name" value="U3 SMALL NUCLEOLAR RNA-ASSOCIATED PROTEIN 14"/>
    <property type="match status" value="1"/>
</dbReference>
<protein>
    <submittedName>
        <fullName evidence="6">(spotted green pufferfish) hypothetical protein</fullName>
    </submittedName>
</protein>
<gene>
    <name evidence="6" type="ORF">GSTENG00011238001</name>
</gene>
<dbReference type="OrthoDB" id="277439at2759"/>
<keyword evidence="4" id="KW-0539">Nucleus</keyword>
<dbReference type="KEGG" id="tng:GSTEN00011238G001"/>